<dbReference type="Pfam" id="PF00023">
    <property type="entry name" value="Ank"/>
    <property type="match status" value="1"/>
</dbReference>
<evidence type="ECO:0000256" key="3">
    <source>
        <dbReference type="PROSITE-ProRule" id="PRU00023"/>
    </source>
</evidence>
<feature type="repeat" description="ANK" evidence="3">
    <location>
        <begin position="13"/>
        <end position="39"/>
    </location>
</feature>
<comment type="caution">
    <text evidence="4">The sequence shown here is derived from an EMBL/GenBank/DDBJ whole genome shotgun (WGS) entry which is preliminary data.</text>
</comment>
<keyword evidence="5" id="KW-1185">Reference proteome</keyword>
<reference evidence="4 5" key="1">
    <citation type="submission" date="2022-03" db="EMBL/GenBank/DDBJ databases">
        <title>Genome data of Colletotrichum spp.</title>
        <authorList>
            <person name="Utami Y.D."/>
            <person name="Hiruma K."/>
        </authorList>
    </citation>
    <scope>NUCLEOTIDE SEQUENCE [LARGE SCALE GENOMIC DNA]</scope>
    <source>
        <strain evidence="4 5">MAFF 239500</strain>
    </source>
</reference>
<dbReference type="Gene3D" id="1.25.40.20">
    <property type="entry name" value="Ankyrin repeat-containing domain"/>
    <property type="match status" value="2"/>
</dbReference>
<protein>
    <submittedName>
        <fullName evidence="4">Tankyrase-2</fullName>
    </submittedName>
</protein>
<sequence>MAKEWLAFKHKVKGYTALQVAAVLGHTHLIEILVSAGADNAVTVCCWRCEADAETDAVHDITPRAARKTPLHLAICHHNWDTAKAIDVLGWIDYNGPNIRNLSALHDLSRRWAPGHDACDFADWLVAHGGIDINTMMDQGMTPLATACAAGEFKLTHRLLCLGANCNDSVPTRPTETLIHVALRACNDMGMRRSAATTNIRFTSQDETKPSTRY</sequence>
<organism evidence="4 5">
    <name type="scientific">Colletotrichum spaethianum</name>
    <dbReference type="NCBI Taxonomy" id="700344"/>
    <lineage>
        <taxon>Eukaryota</taxon>
        <taxon>Fungi</taxon>
        <taxon>Dikarya</taxon>
        <taxon>Ascomycota</taxon>
        <taxon>Pezizomycotina</taxon>
        <taxon>Sordariomycetes</taxon>
        <taxon>Hypocreomycetidae</taxon>
        <taxon>Glomerellales</taxon>
        <taxon>Glomerellaceae</taxon>
        <taxon>Colletotrichum</taxon>
        <taxon>Colletotrichum spaethianum species complex</taxon>
    </lineage>
</organism>
<evidence type="ECO:0000313" key="5">
    <source>
        <dbReference type="Proteomes" id="UP001055115"/>
    </source>
</evidence>
<proteinExistence type="predicted"/>
<evidence type="ECO:0000256" key="1">
    <source>
        <dbReference type="ARBA" id="ARBA00022737"/>
    </source>
</evidence>
<dbReference type="Proteomes" id="UP001055115">
    <property type="component" value="Unassembled WGS sequence"/>
</dbReference>
<dbReference type="SMART" id="SM00248">
    <property type="entry name" value="ANK"/>
    <property type="match status" value="4"/>
</dbReference>
<dbReference type="PANTHER" id="PTHR24193:SF121">
    <property type="entry name" value="ADA2A-CONTAINING COMPLEX COMPONENT 3, ISOFORM D"/>
    <property type="match status" value="1"/>
</dbReference>
<keyword evidence="1" id="KW-0677">Repeat</keyword>
<evidence type="ECO:0000256" key="2">
    <source>
        <dbReference type="ARBA" id="ARBA00023043"/>
    </source>
</evidence>
<name>A0AA37PH04_9PEZI</name>
<dbReference type="PROSITE" id="PS50297">
    <property type="entry name" value="ANK_REP_REGION"/>
    <property type="match status" value="1"/>
</dbReference>
<dbReference type="GO" id="GO:0045944">
    <property type="term" value="P:positive regulation of transcription by RNA polymerase II"/>
    <property type="evidence" value="ECO:0007669"/>
    <property type="project" value="TreeGrafter"/>
</dbReference>
<evidence type="ECO:0000313" key="4">
    <source>
        <dbReference type="EMBL" id="GKT52018.1"/>
    </source>
</evidence>
<dbReference type="SUPFAM" id="SSF48403">
    <property type="entry name" value="Ankyrin repeat"/>
    <property type="match status" value="1"/>
</dbReference>
<keyword evidence="2 3" id="KW-0040">ANK repeat</keyword>
<dbReference type="PANTHER" id="PTHR24193">
    <property type="entry name" value="ANKYRIN REPEAT PROTEIN"/>
    <property type="match status" value="1"/>
</dbReference>
<dbReference type="RefSeq" id="XP_049134368.1">
    <property type="nucleotide sequence ID" value="XM_049278411.1"/>
</dbReference>
<dbReference type="EMBL" id="BQXU01000059">
    <property type="protein sequence ID" value="GKT52018.1"/>
    <property type="molecule type" value="Genomic_DNA"/>
</dbReference>
<dbReference type="InterPro" id="IPR036770">
    <property type="entry name" value="Ankyrin_rpt-contain_sf"/>
</dbReference>
<dbReference type="GeneID" id="73333001"/>
<accession>A0AA37PH04</accession>
<dbReference type="GO" id="GO:0000976">
    <property type="term" value="F:transcription cis-regulatory region binding"/>
    <property type="evidence" value="ECO:0007669"/>
    <property type="project" value="TreeGrafter"/>
</dbReference>
<dbReference type="GO" id="GO:0005634">
    <property type="term" value="C:nucleus"/>
    <property type="evidence" value="ECO:0007669"/>
    <property type="project" value="TreeGrafter"/>
</dbReference>
<gene>
    <name evidence="4" type="ORF">ColSpa_12199</name>
</gene>
<dbReference type="PROSITE" id="PS50088">
    <property type="entry name" value="ANK_REPEAT"/>
    <property type="match status" value="1"/>
</dbReference>
<dbReference type="InterPro" id="IPR002110">
    <property type="entry name" value="Ankyrin_rpt"/>
</dbReference>
<dbReference type="AlphaFoldDB" id="A0AA37PH04"/>
<dbReference type="InterPro" id="IPR050663">
    <property type="entry name" value="Ankyrin-SOCS_Box"/>
</dbReference>